<proteinExistence type="predicted"/>
<dbReference type="InterPro" id="IPR000796">
    <property type="entry name" value="Asp_trans"/>
</dbReference>
<keyword evidence="4" id="KW-0808">Transferase</keyword>
<evidence type="ECO:0000256" key="4">
    <source>
        <dbReference type="ARBA" id="ARBA00022679"/>
    </source>
</evidence>
<dbReference type="PANTHER" id="PTHR11879">
    <property type="entry name" value="ASPARTATE AMINOTRANSFERASE"/>
    <property type="match status" value="1"/>
</dbReference>
<dbReference type="Pfam" id="PF00155">
    <property type="entry name" value="Aminotran_1_2"/>
    <property type="match status" value="1"/>
</dbReference>
<evidence type="ECO:0000256" key="1">
    <source>
        <dbReference type="ARBA" id="ARBA00001933"/>
    </source>
</evidence>
<protein>
    <recommendedName>
        <fullName evidence="7">Aminotransferase class I/classII large domain-containing protein</fullName>
    </recommendedName>
</protein>
<keyword evidence="3" id="KW-0032">Aminotransferase</keyword>
<comment type="subunit">
    <text evidence="2">Homodimer.</text>
</comment>
<organism evidence="8 9">
    <name type="scientific">Hibiscus syriacus</name>
    <name type="common">Rose of Sharon</name>
    <dbReference type="NCBI Taxonomy" id="106335"/>
    <lineage>
        <taxon>Eukaryota</taxon>
        <taxon>Viridiplantae</taxon>
        <taxon>Streptophyta</taxon>
        <taxon>Embryophyta</taxon>
        <taxon>Tracheophyta</taxon>
        <taxon>Spermatophyta</taxon>
        <taxon>Magnoliopsida</taxon>
        <taxon>eudicotyledons</taxon>
        <taxon>Gunneridae</taxon>
        <taxon>Pentapetalae</taxon>
        <taxon>rosids</taxon>
        <taxon>malvids</taxon>
        <taxon>Malvales</taxon>
        <taxon>Malvaceae</taxon>
        <taxon>Malvoideae</taxon>
        <taxon>Hibiscus</taxon>
    </lineage>
</organism>
<accession>A0A6A3BES3</accession>
<comment type="cofactor">
    <cofactor evidence="1">
        <name>pyridoxal 5'-phosphate</name>
        <dbReference type="ChEBI" id="CHEBI:597326"/>
    </cofactor>
</comment>
<comment type="caution">
    <text evidence="8">The sequence shown here is derived from an EMBL/GenBank/DDBJ whole genome shotgun (WGS) entry which is preliminary data.</text>
</comment>
<dbReference type="GO" id="GO:0005739">
    <property type="term" value="C:mitochondrion"/>
    <property type="evidence" value="ECO:0007669"/>
    <property type="project" value="TreeGrafter"/>
</dbReference>
<dbReference type="InterPro" id="IPR015424">
    <property type="entry name" value="PyrdxlP-dep_Trfase"/>
</dbReference>
<keyword evidence="5" id="KW-0663">Pyridoxal phosphate</keyword>
<comment type="catalytic activity">
    <reaction evidence="6">
        <text>L-aspartate + 2-oxoglutarate = oxaloacetate + L-glutamate</text>
        <dbReference type="Rhea" id="RHEA:21824"/>
        <dbReference type="ChEBI" id="CHEBI:16452"/>
        <dbReference type="ChEBI" id="CHEBI:16810"/>
        <dbReference type="ChEBI" id="CHEBI:29985"/>
        <dbReference type="ChEBI" id="CHEBI:29991"/>
        <dbReference type="EC" id="2.6.1.1"/>
    </reaction>
</comment>
<evidence type="ECO:0000256" key="3">
    <source>
        <dbReference type="ARBA" id="ARBA00022576"/>
    </source>
</evidence>
<evidence type="ECO:0000256" key="2">
    <source>
        <dbReference type="ARBA" id="ARBA00011738"/>
    </source>
</evidence>
<gene>
    <name evidence="8" type="ORF">F3Y22_tig00110186pilonHSYRG00015</name>
</gene>
<dbReference type="InterPro" id="IPR015421">
    <property type="entry name" value="PyrdxlP-dep_Trfase_major"/>
</dbReference>
<dbReference type="Proteomes" id="UP000436088">
    <property type="component" value="Unassembled WGS sequence"/>
</dbReference>
<evidence type="ECO:0000259" key="7">
    <source>
        <dbReference type="Pfam" id="PF00155"/>
    </source>
</evidence>
<dbReference type="PRINTS" id="PR00799">
    <property type="entry name" value="TRANSAMINASE"/>
</dbReference>
<dbReference type="EMBL" id="VEPZ02000866">
    <property type="protein sequence ID" value="KAE8715123.1"/>
    <property type="molecule type" value="Genomic_DNA"/>
</dbReference>
<dbReference type="GO" id="GO:0004069">
    <property type="term" value="F:L-aspartate:2-oxoglutarate aminotransferase activity"/>
    <property type="evidence" value="ECO:0007669"/>
    <property type="project" value="TreeGrafter"/>
</dbReference>
<name>A0A6A3BES3_HIBSY</name>
<sequence length="150" mass="16637">MGSTSFFFLLKDSPSALLTIQDCGLESLKLLYTCIRAIPFRQGHEKEGLPGEPLITKVFTSSDDQWYFLIAIHENIVANDQCLSVLLHACAHNPMGVDPTVKQWEQIIQLIRSEGLLPFFDSANQGFVRGNLDANAQHVRMFTADGGNAL</sequence>
<dbReference type="Gene3D" id="3.40.640.10">
    <property type="entry name" value="Type I PLP-dependent aspartate aminotransferase-like (Major domain)"/>
    <property type="match status" value="1"/>
</dbReference>
<evidence type="ECO:0000313" key="9">
    <source>
        <dbReference type="Proteomes" id="UP000436088"/>
    </source>
</evidence>
<dbReference type="GO" id="GO:0006520">
    <property type="term" value="P:amino acid metabolic process"/>
    <property type="evidence" value="ECO:0007669"/>
    <property type="project" value="InterPro"/>
</dbReference>
<evidence type="ECO:0000313" key="8">
    <source>
        <dbReference type="EMBL" id="KAE8715123.1"/>
    </source>
</evidence>
<evidence type="ECO:0000256" key="5">
    <source>
        <dbReference type="ARBA" id="ARBA00022898"/>
    </source>
</evidence>
<dbReference type="AlphaFoldDB" id="A0A6A3BES3"/>
<keyword evidence="9" id="KW-1185">Reference proteome</keyword>
<feature type="domain" description="Aminotransferase class I/classII large" evidence="7">
    <location>
        <begin position="83"/>
        <end position="147"/>
    </location>
</feature>
<reference evidence="8" key="1">
    <citation type="submission" date="2019-09" db="EMBL/GenBank/DDBJ databases">
        <title>Draft genome information of white flower Hibiscus syriacus.</title>
        <authorList>
            <person name="Kim Y.-M."/>
        </authorList>
    </citation>
    <scope>NUCLEOTIDE SEQUENCE [LARGE SCALE GENOMIC DNA]</scope>
    <source>
        <strain evidence="8">YM2019G1</strain>
    </source>
</reference>
<dbReference type="SUPFAM" id="SSF53383">
    <property type="entry name" value="PLP-dependent transferases"/>
    <property type="match status" value="1"/>
</dbReference>
<evidence type="ECO:0000256" key="6">
    <source>
        <dbReference type="ARBA" id="ARBA00049185"/>
    </source>
</evidence>
<dbReference type="PANTHER" id="PTHR11879:SF49">
    <property type="entry name" value="ASPARTATE AMINOTRANSFERASE"/>
    <property type="match status" value="1"/>
</dbReference>
<dbReference type="InterPro" id="IPR004839">
    <property type="entry name" value="Aminotransferase_I/II_large"/>
</dbReference>
<dbReference type="GO" id="GO:0030170">
    <property type="term" value="F:pyridoxal phosphate binding"/>
    <property type="evidence" value="ECO:0007669"/>
    <property type="project" value="InterPro"/>
</dbReference>